<protein>
    <submittedName>
        <fullName evidence="1">Uncharacterized protein</fullName>
    </submittedName>
</protein>
<sequence>MSITTETNRLAFVGDGVDNSPYAISFPLRDDDSVEVIYVTDSTGAEVVKTKTTDYTIALAADFVTAELTLVTTAPATGETMVIRSDEPMTRLSDYSNFDGQPSSTMNSDYDLGAMKDRTLQEQLDRAILVSKGHPNASLPLTPLILKGNAGKRIVVNAGETDWELLAGSALSGSGTLNTIPLWTPDGNTLGDSIITESGATIAIAGSLTVADGTEAAPGIRLTSEAHGLFRLSSSQMGVSIAGTRALTIGSTGLTIVGILDATGNIITTNIVAATDIFVSSVNNDTNSASDAIVRIATGSAAAGDPHIQWEIQSAVQRYVMGIDNSDSDKLVISRGAVIGTTNVMEVTTAGAVTFKSTLTVDGLVTLDSATVTNTLTVSDGSEAAPGIRLTTDASGFYHASDGIMGWSIKGVERARLVSSGQFIAGLLLATGEIKALISTAGTTIPIRAVHSDNTNAASHATVLIQTGGTSGGDPFSEWTIDGVQSYVAGIDNSDSDKFVGSVGTAIGTANWLEVTSAGAVTLANALATGANNITNVGIITITT</sequence>
<dbReference type="EMBL" id="LAZR01030102">
    <property type="protein sequence ID" value="KKL57625.1"/>
    <property type="molecule type" value="Genomic_DNA"/>
</dbReference>
<name>A0A0F9FK16_9ZZZZ</name>
<reference evidence="1" key="1">
    <citation type="journal article" date="2015" name="Nature">
        <title>Complex archaea that bridge the gap between prokaryotes and eukaryotes.</title>
        <authorList>
            <person name="Spang A."/>
            <person name="Saw J.H."/>
            <person name="Jorgensen S.L."/>
            <person name="Zaremba-Niedzwiedzka K."/>
            <person name="Martijn J."/>
            <person name="Lind A.E."/>
            <person name="van Eijk R."/>
            <person name="Schleper C."/>
            <person name="Guy L."/>
            <person name="Ettema T.J."/>
        </authorList>
    </citation>
    <scope>NUCLEOTIDE SEQUENCE</scope>
</reference>
<organism evidence="1">
    <name type="scientific">marine sediment metagenome</name>
    <dbReference type="NCBI Taxonomy" id="412755"/>
    <lineage>
        <taxon>unclassified sequences</taxon>
        <taxon>metagenomes</taxon>
        <taxon>ecological metagenomes</taxon>
    </lineage>
</organism>
<evidence type="ECO:0000313" key="1">
    <source>
        <dbReference type="EMBL" id="KKL57625.1"/>
    </source>
</evidence>
<proteinExistence type="predicted"/>
<dbReference type="AlphaFoldDB" id="A0A0F9FK16"/>
<accession>A0A0F9FK16</accession>
<gene>
    <name evidence="1" type="ORF">LCGC14_2233530</name>
</gene>
<feature type="non-terminal residue" evidence="1">
    <location>
        <position position="544"/>
    </location>
</feature>
<comment type="caution">
    <text evidence="1">The sequence shown here is derived from an EMBL/GenBank/DDBJ whole genome shotgun (WGS) entry which is preliminary data.</text>
</comment>